<accession>A0A0H5D0P6</accession>
<sequence length="89" mass="10030">MQDITNTARQIVGHPQDHLDDTALFTAAWATLKAARGQRFDPARLRAAHLYERPTPPLEPLEQTLDRIARKTRSIAESKGYRLPAKRAA</sequence>
<proteinExistence type="predicted"/>
<dbReference type="EMBL" id="CVRL01000016">
    <property type="protein sequence ID" value="CRL10807.1"/>
    <property type="molecule type" value="Genomic_DNA"/>
</dbReference>
<dbReference type="Proteomes" id="UP000043764">
    <property type="component" value="Unassembled WGS sequence"/>
</dbReference>
<organism evidence="1 2">
    <name type="scientific">Phaeobacter italicus</name>
    <dbReference type="NCBI Taxonomy" id="481446"/>
    <lineage>
        <taxon>Bacteria</taxon>
        <taxon>Pseudomonadati</taxon>
        <taxon>Pseudomonadota</taxon>
        <taxon>Alphaproteobacteria</taxon>
        <taxon>Rhodobacterales</taxon>
        <taxon>Roseobacteraceae</taxon>
        <taxon>Phaeobacter</taxon>
    </lineage>
</organism>
<dbReference type="RefSeq" id="WP_050673171.1">
    <property type="nucleotide sequence ID" value="NZ_CVRL01000016.1"/>
</dbReference>
<gene>
    <name evidence="1" type="ORF">NIT7321_01655</name>
</gene>
<keyword evidence="2" id="KW-1185">Reference proteome</keyword>
<reference evidence="2" key="1">
    <citation type="submission" date="2015-05" db="EMBL/GenBank/DDBJ databases">
        <authorList>
            <person name="Rodrigo-Torres Lidia"/>
            <person name="Arahal R.David."/>
        </authorList>
    </citation>
    <scope>NUCLEOTIDE SEQUENCE [LARGE SCALE GENOMIC DNA]</scope>
    <source>
        <strain evidence="2">CECT 7321</strain>
    </source>
</reference>
<dbReference type="AlphaFoldDB" id="A0A0H5D0P6"/>
<name>A0A0H5D0P6_9RHOB</name>
<evidence type="ECO:0000313" key="2">
    <source>
        <dbReference type="Proteomes" id="UP000043764"/>
    </source>
</evidence>
<evidence type="ECO:0000313" key="1">
    <source>
        <dbReference type="EMBL" id="CRL10807.1"/>
    </source>
</evidence>
<protein>
    <submittedName>
        <fullName evidence="1">Uncharacterized protein</fullName>
    </submittedName>
</protein>